<dbReference type="InterPro" id="IPR050173">
    <property type="entry name" value="ABC_transporter_C-like"/>
</dbReference>
<evidence type="ECO:0000256" key="4">
    <source>
        <dbReference type="ARBA" id="ARBA00022840"/>
    </source>
</evidence>
<evidence type="ECO:0000256" key="2">
    <source>
        <dbReference type="ARBA" id="ARBA00022692"/>
    </source>
</evidence>
<dbReference type="InterPro" id="IPR036640">
    <property type="entry name" value="ABC1_TM_sf"/>
</dbReference>
<comment type="caution">
    <text evidence="9">The sequence shown here is derived from an EMBL/GenBank/DDBJ whole genome shotgun (WGS) entry which is preliminary data.</text>
</comment>
<evidence type="ECO:0000313" key="10">
    <source>
        <dbReference type="Proteomes" id="UP001562354"/>
    </source>
</evidence>
<evidence type="ECO:0000313" key="9">
    <source>
        <dbReference type="EMBL" id="KAL1311447.1"/>
    </source>
</evidence>
<keyword evidence="1" id="KW-0813">Transport</keyword>
<evidence type="ECO:0000256" key="5">
    <source>
        <dbReference type="ARBA" id="ARBA00022989"/>
    </source>
</evidence>
<keyword evidence="4" id="KW-0067">ATP-binding</keyword>
<feature type="domain" description="ABC transmembrane type-1" evidence="8">
    <location>
        <begin position="1"/>
        <end position="146"/>
    </location>
</feature>
<evidence type="ECO:0000256" key="3">
    <source>
        <dbReference type="ARBA" id="ARBA00022741"/>
    </source>
</evidence>
<dbReference type="PANTHER" id="PTHR24223">
    <property type="entry name" value="ATP-BINDING CASSETTE SUB-FAMILY C"/>
    <property type="match status" value="1"/>
</dbReference>
<keyword evidence="5 7" id="KW-1133">Transmembrane helix</keyword>
<sequence>MVRGALVSIIYQKTLSVDAALVSGSQATTLMSADIEQIAVGLQSLNELWANFVEAIVGLWLLERQIGLSFLAAAIIAIICAVLASIVAGVAASRQKHWLTAMERRIHETTRFLQSSKSIKMPGLEDKVSETIASLRAAELRKGVHWVSRTIHLWRTRCLDKEPFPHKPQLAMVH</sequence>
<accession>A0ABR3PPG5</accession>
<keyword evidence="3" id="KW-0547">Nucleotide-binding</keyword>
<evidence type="ECO:0000256" key="1">
    <source>
        <dbReference type="ARBA" id="ARBA00022448"/>
    </source>
</evidence>
<dbReference type="InterPro" id="IPR011527">
    <property type="entry name" value="ABC1_TM_dom"/>
</dbReference>
<keyword evidence="2 7" id="KW-0812">Transmembrane</keyword>
<evidence type="ECO:0000256" key="7">
    <source>
        <dbReference type="SAM" id="Phobius"/>
    </source>
</evidence>
<dbReference type="PROSITE" id="PS50929">
    <property type="entry name" value="ABC_TM1F"/>
    <property type="match status" value="1"/>
</dbReference>
<dbReference type="EMBL" id="JBFMKM010000003">
    <property type="protein sequence ID" value="KAL1311447.1"/>
    <property type="molecule type" value="Genomic_DNA"/>
</dbReference>
<dbReference type="Proteomes" id="UP001562354">
    <property type="component" value="Unassembled WGS sequence"/>
</dbReference>
<dbReference type="GeneID" id="95975310"/>
<protein>
    <recommendedName>
        <fullName evidence="8">ABC transmembrane type-1 domain-containing protein</fullName>
    </recommendedName>
</protein>
<reference evidence="9 10" key="1">
    <citation type="submission" date="2024-07" db="EMBL/GenBank/DDBJ databases">
        <title>Draft sequence of the Neodothiora populina.</title>
        <authorList>
            <person name="Drown D.D."/>
            <person name="Schuette U.S."/>
            <person name="Buechlein A.B."/>
            <person name="Rusch D.R."/>
            <person name="Winton L.W."/>
            <person name="Adams G.A."/>
        </authorList>
    </citation>
    <scope>NUCLEOTIDE SEQUENCE [LARGE SCALE GENOMIC DNA]</scope>
    <source>
        <strain evidence="9 10">CPC 39397</strain>
    </source>
</reference>
<evidence type="ECO:0000256" key="6">
    <source>
        <dbReference type="ARBA" id="ARBA00023136"/>
    </source>
</evidence>
<dbReference type="Gene3D" id="1.20.1560.10">
    <property type="entry name" value="ABC transporter type 1, transmembrane domain"/>
    <property type="match status" value="1"/>
</dbReference>
<keyword evidence="10" id="KW-1185">Reference proteome</keyword>
<organism evidence="9 10">
    <name type="scientific">Neodothiora populina</name>
    <dbReference type="NCBI Taxonomy" id="2781224"/>
    <lineage>
        <taxon>Eukaryota</taxon>
        <taxon>Fungi</taxon>
        <taxon>Dikarya</taxon>
        <taxon>Ascomycota</taxon>
        <taxon>Pezizomycotina</taxon>
        <taxon>Dothideomycetes</taxon>
        <taxon>Dothideomycetidae</taxon>
        <taxon>Dothideales</taxon>
        <taxon>Dothioraceae</taxon>
        <taxon>Neodothiora</taxon>
    </lineage>
</organism>
<proteinExistence type="predicted"/>
<dbReference type="RefSeq" id="XP_069204296.1">
    <property type="nucleotide sequence ID" value="XM_069348554.1"/>
</dbReference>
<dbReference type="PANTHER" id="PTHR24223:SF399">
    <property type="entry name" value="ABC TRANSPORTER ATNG"/>
    <property type="match status" value="1"/>
</dbReference>
<feature type="transmembrane region" description="Helical" evidence="7">
    <location>
        <begin position="68"/>
        <end position="92"/>
    </location>
</feature>
<keyword evidence="6 7" id="KW-0472">Membrane</keyword>
<evidence type="ECO:0000259" key="8">
    <source>
        <dbReference type="PROSITE" id="PS50929"/>
    </source>
</evidence>
<gene>
    <name evidence="9" type="ORF">AAFC00_001607</name>
</gene>
<dbReference type="SUPFAM" id="SSF90123">
    <property type="entry name" value="ABC transporter transmembrane region"/>
    <property type="match status" value="1"/>
</dbReference>
<name>A0ABR3PPG5_9PEZI</name>